<comment type="caution">
    <text evidence="1">The sequence shown here is derived from an EMBL/GenBank/DDBJ whole genome shotgun (WGS) entry which is preliminary data.</text>
</comment>
<evidence type="ECO:0000313" key="1">
    <source>
        <dbReference type="EMBL" id="CAG8823578.1"/>
    </source>
</evidence>
<protein>
    <submittedName>
        <fullName evidence="1">6878_t:CDS:1</fullName>
    </submittedName>
</protein>
<feature type="non-terminal residue" evidence="1">
    <location>
        <position position="1"/>
    </location>
</feature>
<keyword evidence="2" id="KW-1185">Reference proteome</keyword>
<name>A0ACA9S2Q2_9GLOM</name>
<feature type="non-terminal residue" evidence="1">
    <location>
        <position position="105"/>
    </location>
</feature>
<sequence length="105" mass="12298">SNIVEGLLEKPAQINLSEINSFRLELGRVKENLNSKKHKIEYIEKEIETTDIIYKWELDRLYSAQSNLIEENSHLRVLVLKKDNEVVPKSSVEHEPPLMNNTKER</sequence>
<gene>
    <name evidence="1" type="ORF">RPERSI_LOCUS26055</name>
</gene>
<reference evidence="1" key="1">
    <citation type="submission" date="2021-06" db="EMBL/GenBank/DDBJ databases">
        <authorList>
            <person name="Kallberg Y."/>
            <person name="Tangrot J."/>
            <person name="Rosling A."/>
        </authorList>
    </citation>
    <scope>NUCLEOTIDE SEQUENCE</scope>
    <source>
        <strain evidence="1">MA461A</strain>
    </source>
</reference>
<dbReference type="Proteomes" id="UP000789920">
    <property type="component" value="Unassembled WGS sequence"/>
</dbReference>
<proteinExistence type="predicted"/>
<accession>A0ACA9S2Q2</accession>
<evidence type="ECO:0000313" key="2">
    <source>
        <dbReference type="Proteomes" id="UP000789920"/>
    </source>
</evidence>
<dbReference type="EMBL" id="CAJVQC010087720">
    <property type="protein sequence ID" value="CAG8823578.1"/>
    <property type="molecule type" value="Genomic_DNA"/>
</dbReference>
<organism evidence="1 2">
    <name type="scientific">Racocetra persica</name>
    <dbReference type="NCBI Taxonomy" id="160502"/>
    <lineage>
        <taxon>Eukaryota</taxon>
        <taxon>Fungi</taxon>
        <taxon>Fungi incertae sedis</taxon>
        <taxon>Mucoromycota</taxon>
        <taxon>Glomeromycotina</taxon>
        <taxon>Glomeromycetes</taxon>
        <taxon>Diversisporales</taxon>
        <taxon>Gigasporaceae</taxon>
        <taxon>Racocetra</taxon>
    </lineage>
</organism>